<sequence length="86" mass="9250">MARRRIAGVAVFAHLVELILDFQQRPERGLAVGLAQIPEMSPQRRIAAVLRDAESCRLDQESGAAQAVKAGQARGHGSLRSGCSEL</sequence>
<dbReference type="EMBL" id="LAXI01000004">
    <property type="protein sequence ID" value="KRS18161.1"/>
    <property type="molecule type" value="Genomic_DNA"/>
</dbReference>
<protein>
    <submittedName>
        <fullName evidence="2">Uncharacterized protein</fullName>
    </submittedName>
</protein>
<proteinExistence type="predicted"/>
<name>A0A0T5PAS7_9RHOB</name>
<evidence type="ECO:0000313" key="3">
    <source>
        <dbReference type="Proteomes" id="UP000051401"/>
    </source>
</evidence>
<organism evidence="2 3">
    <name type="scientific">Roseovarius indicus</name>
    <dbReference type="NCBI Taxonomy" id="540747"/>
    <lineage>
        <taxon>Bacteria</taxon>
        <taxon>Pseudomonadati</taxon>
        <taxon>Pseudomonadota</taxon>
        <taxon>Alphaproteobacteria</taxon>
        <taxon>Rhodobacterales</taxon>
        <taxon>Roseobacteraceae</taxon>
        <taxon>Roseovarius</taxon>
    </lineage>
</organism>
<reference evidence="2 3" key="1">
    <citation type="submission" date="2015-04" db="EMBL/GenBank/DDBJ databases">
        <title>The draft genome sequence of Roseovarius indicus B108T.</title>
        <authorList>
            <person name="Li G."/>
            <person name="Lai Q."/>
            <person name="Shao Z."/>
            <person name="Yan P."/>
        </authorList>
    </citation>
    <scope>NUCLEOTIDE SEQUENCE [LARGE SCALE GENOMIC DNA]</scope>
    <source>
        <strain evidence="2 3">B108</strain>
    </source>
</reference>
<gene>
    <name evidence="2" type="ORF">XM52_08380</name>
</gene>
<dbReference type="PATRIC" id="fig|540747.5.peg.4465"/>
<dbReference type="AlphaFoldDB" id="A0A0T5PAS7"/>
<dbReference type="Proteomes" id="UP000051401">
    <property type="component" value="Unassembled WGS sequence"/>
</dbReference>
<keyword evidence="3" id="KW-1185">Reference proteome</keyword>
<evidence type="ECO:0000256" key="1">
    <source>
        <dbReference type="SAM" id="MobiDB-lite"/>
    </source>
</evidence>
<feature type="region of interest" description="Disordered" evidence="1">
    <location>
        <begin position="67"/>
        <end position="86"/>
    </location>
</feature>
<accession>A0A0T5PAS7</accession>
<evidence type="ECO:0000313" key="2">
    <source>
        <dbReference type="EMBL" id="KRS18161.1"/>
    </source>
</evidence>
<comment type="caution">
    <text evidence="2">The sequence shown here is derived from an EMBL/GenBank/DDBJ whole genome shotgun (WGS) entry which is preliminary data.</text>
</comment>